<feature type="region of interest" description="Disordered" evidence="1">
    <location>
        <begin position="160"/>
        <end position="198"/>
    </location>
</feature>
<reference evidence="2 3" key="1">
    <citation type="submission" date="2019-01" db="EMBL/GenBank/DDBJ databases">
        <title>A draft genome assembly of the solar-powered sea slug Elysia chlorotica.</title>
        <authorList>
            <person name="Cai H."/>
            <person name="Li Q."/>
            <person name="Fang X."/>
            <person name="Li J."/>
            <person name="Curtis N.E."/>
            <person name="Altenburger A."/>
            <person name="Shibata T."/>
            <person name="Feng M."/>
            <person name="Maeda T."/>
            <person name="Schwartz J.A."/>
            <person name="Shigenobu S."/>
            <person name="Lundholm N."/>
            <person name="Nishiyama T."/>
            <person name="Yang H."/>
            <person name="Hasebe M."/>
            <person name="Li S."/>
            <person name="Pierce S.K."/>
            <person name="Wang J."/>
        </authorList>
    </citation>
    <scope>NUCLEOTIDE SEQUENCE [LARGE SCALE GENOMIC DNA]</scope>
    <source>
        <strain evidence="2">EC2010</strain>
        <tissue evidence="2">Whole organism of an adult</tissue>
    </source>
</reference>
<evidence type="ECO:0008006" key="4">
    <source>
        <dbReference type="Google" id="ProtNLM"/>
    </source>
</evidence>
<dbReference type="InterPro" id="IPR029044">
    <property type="entry name" value="Nucleotide-diphossugar_trans"/>
</dbReference>
<dbReference type="InterPro" id="IPR007577">
    <property type="entry name" value="GlycoTrfase_DXD_sugar-bd_CS"/>
</dbReference>
<dbReference type="Pfam" id="PF04488">
    <property type="entry name" value="Gly_transf_sug"/>
    <property type="match status" value="1"/>
</dbReference>
<evidence type="ECO:0000313" key="2">
    <source>
        <dbReference type="EMBL" id="RUS81918.1"/>
    </source>
</evidence>
<feature type="region of interest" description="Disordered" evidence="1">
    <location>
        <begin position="41"/>
        <end position="65"/>
    </location>
</feature>
<dbReference type="EMBL" id="RQTK01000314">
    <property type="protein sequence ID" value="RUS81918.1"/>
    <property type="molecule type" value="Genomic_DNA"/>
</dbReference>
<evidence type="ECO:0000313" key="3">
    <source>
        <dbReference type="Proteomes" id="UP000271974"/>
    </source>
</evidence>
<dbReference type="AlphaFoldDB" id="A0A433TK29"/>
<dbReference type="PANTHER" id="PTHR46830:SF1">
    <property type="entry name" value="ALPHA-1,4-N-ACETYLGLUCOSAMINYLTRANSFERASE"/>
    <property type="match status" value="1"/>
</dbReference>
<accession>A0A433TK29</accession>
<gene>
    <name evidence="2" type="ORF">EGW08_010304</name>
</gene>
<feature type="compositionally biased region" description="Polar residues" evidence="1">
    <location>
        <begin position="41"/>
        <end position="62"/>
    </location>
</feature>
<dbReference type="Gene3D" id="3.90.550.20">
    <property type="match status" value="1"/>
</dbReference>
<dbReference type="PANTHER" id="PTHR46830">
    <property type="entry name" value="TRANSFERASE, PUTATIVE-RELATED"/>
    <property type="match status" value="1"/>
</dbReference>
<proteinExistence type="predicted"/>
<feature type="compositionally biased region" description="Polar residues" evidence="1">
    <location>
        <begin position="168"/>
        <end position="183"/>
    </location>
</feature>
<name>A0A433TK29_ELYCH</name>
<organism evidence="2 3">
    <name type="scientific">Elysia chlorotica</name>
    <name type="common">Eastern emerald elysia</name>
    <name type="synonym">Sea slug</name>
    <dbReference type="NCBI Taxonomy" id="188477"/>
    <lineage>
        <taxon>Eukaryota</taxon>
        <taxon>Metazoa</taxon>
        <taxon>Spiralia</taxon>
        <taxon>Lophotrochozoa</taxon>
        <taxon>Mollusca</taxon>
        <taxon>Gastropoda</taxon>
        <taxon>Heterobranchia</taxon>
        <taxon>Euthyneura</taxon>
        <taxon>Panpulmonata</taxon>
        <taxon>Sacoglossa</taxon>
        <taxon>Placobranchoidea</taxon>
        <taxon>Plakobranchidae</taxon>
        <taxon>Elysia</taxon>
    </lineage>
</organism>
<keyword evidence="3" id="KW-1185">Reference proteome</keyword>
<evidence type="ECO:0000256" key="1">
    <source>
        <dbReference type="SAM" id="MobiDB-lite"/>
    </source>
</evidence>
<comment type="caution">
    <text evidence="2">The sequence shown here is derived from an EMBL/GenBank/DDBJ whole genome shotgun (WGS) entry which is preliminary data.</text>
</comment>
<dbReference type="OrthoDB" id="6150660at2759"/>
<protein>
    <recommendedName>
        <fullName evidence="4">Nucleotide-diphospho-sugar transferase domain-containing protein</fullName>
    </recommendedName>
</protein>
<sequence>MGKCDHRHFTVAFKRDGTLAVVASKAKENVLRLMIDSLTQTSSEQGAEPSSSHAPKHVNTSEPKVDYHAQGKRTLETQTVDHVQSVYNESRVFYCTDTAVIKDLPKSLSLSDIPDKLYNTDRENGEFCVHIDNRIQPFHVIDGHKNNSLVSLLDATVGLTPHDENPSHSRSTNSPPQSNSSAPENGFAVRADSSRPADAPATMGVPRLIHYVWFGLAEMTFGMYLSFLSSVYVVKPDAVLIHGDGRLYGEFWEKVRRHPLVTLVYREPPLAIYSRAVVYTSHRSDVVRADVLDKYGGVYLDWDAYWLRSPEQYLAPARPDTNSTRHTTHLEQGDVKLQRRVSEAGAVVSRDHMPRPPFPDTINMGVVLARPRSKFIRAWRAALVDYRSRDFLYNAVELPYKIYESFPRSVRIDDRLQVMCYYLKCHPSYQPGFKQWNHAQPFNWTSDGVSAIHFTHPDPPAFHNLTALLSASGTFADIGRFIWSLQPEAERPGSV</sequence>
<dbReference type="Proteomes" id="UP000271974">
    <property type="component" value="Unassembled WGS sequence"/>
</dbReference>
<dbReference type="SUPFAM" id="SSF53448">
    <property type="entry name" value="Nucleotide-diphospho-sugar transferases"/>
    <property type="match status" value="1"/>
</dbReference>